<feature type="non-terminal residue" evidence="1">
    <location>
        <position position="132"/>
    </location>
</feature>
<protein>
    <submittedName>
        <fullName evidence="1">Transposable element Tcb1 transposase</fullName>
    </submittedName>
</protein>
<dbReference type="OrthoDB" id="6426973at2759"/>
<accession>A0A087TFJ3</accession>
<reference evidence="1 2" key="1">
    <citation type="submission" date="2013-11" db="EMBL/GenBank/DDBJ databases">
        <title>Genome sequencing of Stegodyphus mimosarum.</title>
        <authorList>
            <person name="Bechsgaard J."/>
        </authorList>
    </citation>
    <scope>NUCLEOTIDE SEQUENCE [LARGE SCALE GENOMIC DNA]</scope>
</reference>
<evidence type="ECO:0000313" key="2">
    <source>
        <dbReference type="Proteomes" id="UP000054359"/>
    </source>
</evidence>
<dbReference type="Gene3D" id="3.30.420.10">
    <property type="entry name" value="Ribonuclease H-like superfamily/Ribonuclease H"/>
    <property type="match status" value="1"/>
</dbReference>
<evidence type="ECO:0000313" key="1">
    <source>
        <dbReference type="EMBL" id="KFM63882.1"/>
    </source>
</evidence>
<proteinExistence type="predicted"/>
<dbReference type="EMBL" id="KK114983">
    <property type="protein sequence ID" value="KFM63882.1"/>
    <property type="molecule type" value="Genomic_DNA"/>
</dbReference>
<keyword evidence="2" id="KW-1185">Reference proteome</keyword>
<dbReference type="GO" id="GO:0003676">
    <property type="term" value="F:nucleic acid binding"/>
    <property type="evidence" value="ECO:0007669"/>
    <property type="project" value="InterPro"/>
</dbReference>
<dbReference type="AlphaFoldDB" id="A0A087TFJ3"/>
<dbReference type="Proteomes" id="UP000054359">
    <property type="component" value="Unassembled WGS sequence"/>
</dbReference>
<gene>
    <name evidence="1" type="ORF">X975_06933</name>
</gene>
<dbReference type="InterPro" id="IPR036397">
    <property type="entry name" value="RNaseH_sf"/>
</dbReference>
<name>A0A087TFJ3_STEMI</name>
<organism evidence="1 2">
    <name type="scientific">Stegodyphus mimosarum</name>
    <name type="common">African social velvet spider</name>
    <dbReference type="NCBI Taxonomy" id="407821"/>
    <lineage>
        <taxon>Eukaryota</taxon>
        <taxon>Metazoa</taxon>
        <taxon>Ecdysozoa</taxon>
        <taxon>Arthropoda</taxon>
        <taxon>Chelicerata</taxon>
        <taxon>Arachnida</taxon>
        <taxon>Araneae</taxon>
        <taxon>Araneomorphae</taxon>
        <taxon>Entelegynae</taxon>
        <taxon>Eresoidea</taxon>
        <taxon>Eresidae</taxon>
        <taxon>Stegodyphus</taxon>
    </lineage>
</organism>
<dbReference type="OMA" id="IRHESRF"/>
<sequence>MVWGAISLVSRTPLAVIRGTLTVQRYVDDILSPVLLPFLLQYPDLIFREDNARPHTARAAMSCLTAYQTLPCPARSPDLSPIEPLWDMMGRRLHLPGNVVDLVRQLEKIWHEIPQKTIRELYHSMPRRVDPG</sequence>